<evidence type="ECO:0000259" key="1">
    <source>
        <dbReference type="Pfam" id="PF02627"/>
    </source>
</evidence>
<dbReference type="SUPFAM" id="SSF69118">
    <property type="entry name" value="AhpD-like"/>
    <property type="match status" value="1"/>
</dbReference>
<evidence type="ECO:0000313" key="2">
    <source>
        <dbReference type="EMBL" id="TWF52352.1"/>
    </source>
</evidence>
<keyword evidence="2" id="KW-0575">Peroxidase</keyword>
<keyword evidence="3" id="KW-1185">Reference proteome</keyword>
<dbReference type="NCBIfam" id="TIGR00778">
    <property type="entry name" value="ahpD_dom"/>
    <property type="match status" value="1"/>
</dbReference>
<protein>
    <submittedName>
        <fullName evidence="2">Putative peroxidase-related enzyme</fullName>
    </submittedName>
</protein>
<dbReference type="AlphaFoldDB" id="A0A561QPX2"/>
<feature type="domain" description="Carboxymuconolactone decarboxylase-like" evidence="1">
    <location>
        <begin position="64"/>
        <end position="132"/>
    </location>
</feature>
<reference evidence="2 3" key="1">
    <citation type="submission" date="2019-06" db="EMBL/GenBank/DDBJ databases">
        <title>Sorghum-associated microbial communities from plants grown in Nebraska, USA.</title>
        <authorList>
            <person name="Schachtman D."/>
        </authorList>
    </citation>
    <scope>NUCLEOTIDE SEQUENCE [LARGE SCALE GENOMIC DNA]</scope>
    <source>
        <strain evidence="2 3">1225</strain>
    </source>
</reference>
<dbReference type="OrthoDB" id="3667834at2"/>
<dbReference type="Pfam" id="PF02627">
    <property type="entry name" value="CMD"/>
    <property type="match status" value="1"/>
</dbReference>
<dbReference type="InterPro" id="IPR004675">
    <property type="entry name" value="AhpD_core"/>
</dbReference>
<evidence type="ECO:0000313" key="3">
    <source>
        <dbReference type="Proteomes" id="UP000320653"/>
    </source>
</evidence>
<comment type="caution">
    <text evidence="2">The sequence shown here is derived from an EMBL/GenBank/DDBJ whole genome shotgun (WGS) entry which is preliminary data.</text>
</comment>
<keyword evidence="2" id="KW-0560">Oxidoreductase</keyword>
<dbReference type="PANTHER" id="PTHR35446:SF2">
    <property type="entry name" value="CARBOXYMUCONOLACTONE DECARBOXYLASE-LIKE DOMAIN-CONTAINING PROTEIN"/>
    <property type="match status" value="1"/>
</dbReference>
<dbReference type="RefSeq" id="WP_145640062.1">
    <property type="nucleotide sequence ID" value="NZ_VIWP01000005.1"/>
</dbReference>
<sequence length="195" mass="21898">MTDAVHHYTTEVLDWRPFVRPVKVEELTDEQREALKITPANKKISDYVLTLAHDPESLLHRSPLFNGIMYGKDGLDRGGRELGAIGSSIVNRCIYCIAVHARHFNQVTKTTEIVEEIFAHETAAKLPEREQAIFDFSVKLSAFPPAAIAEDMARLKAVGLDELEILDLIMSTSIFGWANRLMHTLGEPFRPAKEG</sequence>
<name>A0A561QPX2_9HYPH</name>
<dbReference type="Gene3D" id="1.20.1290.10">
    <property type="entry name" value="AhpD-like"/>
    <property type="match status" value="1"/>
</dbReference>
<dbReference type="NCBIfam" id="TIGR01926">
    <property type="entry name" value="peroxid_rel"/>
    <property type="match status" value="1"/>
</dbReference>
<dbReference type="PANTHER" id="PTHR35446">
    <property type="entry name" value="SI:CH211-175M2.5"/>
    <property type="match status" value="1"/>
</dbReference>
<proteinExistence type="predicted"/>
<accession>A0A561QPX2</accession>
<dbReference type="EMBL" id="VIWP01000005">
    <property type="protein sequence ID" value="TWF52352.1"/>
    <property type="molecule type" value="Genomic_DNA"/>
</dbReference>
<dbReference type="InterPro" id="IPR029032">
    <property type="entry name" value="AhpD-like"/>
</dbReference>
<dbReference type="InterPro" id="IPR003779">
    <property type="entry name" value="CMD-like"/>
</dbReference>
<gene>
    <name evidence="2" type="ORF">FHW37_105456</name>
</gene>
<dbReference type="InterPro" id="IPR010195">
    <property type="entry name" value="Uncharacterised_peroxidase-rel"/>
</dbReference>
<dbReference type="GO" id="GO:0051920">
    <property type="term" value="F:peroxiredoxin activity"/>
    <property type="evidence" value="ECO:0007669"/>
    <property type="project" value="InterPro"/>
</dbReference>
<organism evidence="2 3">
    <name type="scientific">Neorhizobium alkalisoli</name>
    <dbReference type="NCBI Taxonomy" id="528178"/>
    <lineage>
        <taxon>Bacteria</taxon>
        <taxon>Pseudomonadati</taxon>
        <taxon>Pseudomonadota</taxon>
        <taxon>Alphaproteobacteria</taxon>
        <taxon>Hyphomicrobiales</taxon>
        <taxon>Rhizobiaceae</taxon>
        <taxon>Rhizobium/Agrobacterium group</taxon>
        <taxon>Neorhizobium</taxon>
    </lineage>
</organism>
<dbReference type="Proteomes" id="UP000320653">
    <property type="component" value="Unassembled WGS sequence"/>
</dbReference>